<sequence>MKPFGQLARVLLDNCPDGFISRRALPIILSADAMETACFWNMKADHPRSLNLTPPCMVMYRSSVTLKWGVSVESVTDPLKSEPGVSGLNALHNALLKRLQERRRVMKQKHHLDVFIRGAGSLRMARGVVSKEEGLEWQPLGFQVIAVYEARKPSFAGHKCLPFGCLGHRAEVLVEAEGFLAYHSAVNEDMLL</sequence>
<evidence type="ECO:0000313" key="1">
    <source>
        <dbReference type="EMBL" id="KFD64297.1"/>
    </source>
</evidence>
<name>A0A085N4A1_9BILA</name>
<gene>
    <name evidence="1" type="ORF">M514_23581</name>
</gene>
<proteinExistence type="predicted"/>
<organism evidence="1">
    <name type="scientific">Trichuris suis</name>
    <name type="common">pig whipworm</name>
    <dbReference type="NCBI Taxonomy" id="68888"/>
    <lineage>
        <taxon>Eukaryota</taxon>
        <taxon>Metazoa</taxon>
        <taxon>Ecdysozoa</taxon>
        <taxon>Nematoda</taxon>
        <taxon>Enoplea</taxon>
        <taxon>Dorylaimia</taxon>
        <taxon>Trichinellida</taxon>
        <taxon>Trichuridae</taxon>
        <taxon>Trichuris</taxon>
    </lineage>
</organism>
<dbReference type="Proteomes" id="UP000030758">
    <property type="component" value="Unassembled WGS sequence"/>
</dbReference>
<reference evidence="1" key="1">
    <citation type="journal article" date="2014" name="Nat. Genet.">
        <title>Genome and transcriptome of the porcine whipworm Trichuris suis.</title>
        <authorList>
            <person name="Jex A.R."/>
            <person name="Nejsum P."/>
            <person name="Schwarz E.M."/>
            <person name="Hu L."/>
            <person name="Young N.D."/>
            <person name="Hall R.S."/>
            <person name="Korhonen P.K."/>
            <person name="Liao S."/>
            <person name="Thamsborg S."/>
            <person name="Xia J."/>
            <person name="Xu P."/>
            <person name="Wang S."/>
            <person name="Scheerlinck J.P."/>
            <person name="Hofmann A."/>
            <person name="Sternberg P.W."/>
            <person name="Wang J."/>
            <person name="Gasser R.B."/>
        </authorList>
    </citation>
    <scope>NUCLEOTIDE SEQUENCE [LARGE SCALE GENOMIC DNA]</scope>
    <source>
        <strain evidence="1">DCEP-RM93F</strain>
    </source>
</reference>
<dbReference type="AlphaFoldDB" id="A0A085N4A1"/>
<dbReference type="EMBL" id="KL367558">
    <property type="protein sequence ID" value="KFD64297.1"/>
    <property type="molecule type" value="Genomic_DNA"/>
</dbReference>
<accession>A0A085N4A1</accession>
<protein>
    <submittedName>
        <fullName evidence="1">Uncharacterized protein</fullName>
    </submittedName>
</protein>